<evidence type="ECO:0000256" key="1">
    <source>
        <dbReference type="ARBA" id="ARBA00004141"/>
    </source>
</evidence>
<dbReference type="Pfam" id="PF04479">
    <property type="entry name" value="RTA1"/>
    <property type="match status" value="1"/>
</dbReference>
<evidence type="ECO:0000256" key="2">
    <source>
        <dbReference type="ARBA" id="ARBA00022692"/>
    </source>
</evidence>
<name>A0A1X7RUW3_ZYMT9</name>
<reference evidence="6 7" key="1">
    <citation type="submission" date="2016-06" db="EMBL/GenBank/DDBJ databases">
        <authorList>
            <person name="Kjaerup R.B."/>
            <person name="Dalgaard T.S."/>
            <person name="Juul-Madsen H.R."/>
        </authorList>
    </citation>
    <scope>NUCLEOTIDE SEQUENCE [LARGE SCALE GENOMIC DNA]</scope>
</reference>
<feature type="transmembrane region" description="Helical" evidence="5">
    <location>
        <begin position="61"/>
        <end position="81"/>
    </location>
</feature>
<comment type="subcellular location">
    <subcellularLocation>
        <location evidence="1">Membrane</location>
        <topology evidence="1">Multi-pass membrane protein</topology>
    </subcellularLocation>
</comment>
<proteinExistence type="predicted"/>
<accession>A0A1X7RUW3</accession>
<keyword evidence="4 5" id="KW-0472">Membrane</keyword>
<organism evidence="6 7">
    <name type="scientific">Zymoseptoria tritici (strain ST99CH_3D7)</name>
    <dbReference type="NCBI Taxonomy" id="1276538"/>
    <lineage>
        <taxon>Eukaryota</taxon>
        <taxon>Fungi</taxon>
        <taxon>Dikarya</taxon>
        <taxon>Ascomycota</taxon>
        <taxon>Pezizomycotina</taxon>
        <taxon>Dothideomycetes</taxon>
        <taxon>Dothideomycetidae</taxon>
        <taxon>Mycosphaerellales</taxon>
        <taxon>Mycosphaerellaceae</taxon>
        <taxon>Zymoseptoria</taxon>
    </lineage>
</organism>
<feature type="transmembrane region" description="Helical" evidence="5">
    <location>
        <begin position="173"/>
        <end position="197"/>
    </location>
</feature>
<dbReference type="AlphaFoldDB" id="A0A1X7RUW3"/>
<gene>
    <name evidence="6" type="ORF">ZT3D7_G6369</name>
</gene>
<sequence>MSTVHHLFRRLDPNDGCTNDTCSPSQSIYGYRASLPASLIFLIIFALSGALHLYQGVRTKQWFFSIAMFIGCLASALGYVAKTLLHYDPFSDVGFNLSVVVLTFAPAFFAAGIYYTLKHITLILSPTLSRLRPSLYTTLFILFDLFSIILQAAGGATASTSPNLKVLEIGDKIMITGLSVQVVTMVIFGGFALDYALAVRRATKKGELSEACAELGRKKRFRWFVAALTLSYVCILVRCAYRLAELANGWSDDNEILRNQNLFIGLDSVTCAIATLVLNIWHPGRCLPREKRDVAAKMATESGSSDEERGVVEEK</sequence>
<evidence type="ECO:0000313" key="6">
    <source>
        <dbReference type="EMBL" id="SMQ51216.1"/>
    </source>
</evidence>
<dbReference type="GO" id="GO:0000324">
    <property type="term" value="C:fungal-type vacuole"/>
    <property type="evidence" value="ECO:0007669"/>
    <property type="project" value="TreeGrafter"/>
</dbReference>
<evidence type="ECO:0000256" key="5">
    <source>
        <dbReference type="SAM" id="Phobius"/>
    </source>
</evidence>
<feature type="transmembrane region" description="Helical" evidence="5">
    <location>
        <begin position="93"/>
        <end position="115"/>
    </location>
</feature>
<dbReference type="InterPro" id="IPR007568">
    <property type="entry name" value="RTA1"/>
</dbReference>
<evidence type="ECO:0000256" key="3">
    <source>
        <dbReference type="ARBA" id="ARBA00022989"/>
    </source>
</evidence>
<protein>
    <recommendedName>
        <fullName evidence="8">RTA1-domain-containing protein</fullName>
    </recommendedName>
</protein>
<evidence type="ECO:0008006" key="8">
    <source>
        <dbReference type="Google" id="ProtNLM"/>
    </source>
</evidence>
<feature type="transmembrane region" description="Helical" evidence="5">
    <location>
        <begin position="135"/>
        <end position="153"/>
    </location>
</feature>
<dbReference type="PANTHER" id="PTHR31465:SF9">
    <property type="entry name" value="SPHINGOID LONG-CHAIN BASE TRANSPORTER RSB1"/>
    <property type="match status" value="1"/>
</dbReference>
<evidence type="ECO:0000313" key="7">
    <source>
        <dbReference type="Proteomes" id="UP000215127"/>
    </source>
</evidence>
<evidence type="ECO:0000256" key="4">
    <source>
        <dbReference type="ARBA" id="ARBA00023136"/>
    </source>
</evidence>
<dbReference type="GO" id="GO:0005886">
    <property type="term" value="C:plasma membrane"/>
    <property type="evidence" value="ECO:0007669"/>
    <property type="project" value="TreeGrafter"/>
</dbReference>
<feature type="transmembrane region" description="Helical" evidence="5">
    <location>
        <begin position="223"/>
        <end position="243"/>
    </location>
</feature>
<dbReference type="EMBL" id="LT853696">
    <property type="protein sequence ID" value="SMQ51216.1"/>
    <property type="molecule type" value="Genomic_DNA"/>
</dbReference>
<feature type="transmembrane region" description="Helical" evidence="5">
    <location>
        <begin position="33"/>
        <end position="54"/>
    </location>
</feature>
<dbReference type="STRING" id="1276538.A0A1X7RUW3"/>
<keyword evidence="3 5" id="KW-1133">Transmembrane helix</keyword>
<keyword evidence="7" id="KW-1185">Reference proteome</keyword>
<feature type="transmembrane region" description="Helical" evidence="5">
    <location>
        <begin position="263"/>
        <end position="282"/>
    </location>
</feature>
<keyword evidence="2 5" id="KW-0812">Transmembrane</keyword>
<dbReference type="Proteomes" id="UP000215127">
    <property type="component" value="Chromosome 5"/>
</dbReference>
<dbReference type="PANTHER" id="PTHR31465">
    <property type="entry name" value="PROTEIN RTA1-RELATED"/>
    <property type="match status" value="1"/>
</dbReference>